<dbReference type="Gene3D" id="2.40.160.50">
    <property type="entry name" value="membrane protein fhac: a member of the omp85/tpsb transporter family"/>
    <property type="match status" value="1"/>
</dbReference>
<keyword evidence="1" id="KW-0732">Signal</keyword>
<keyword evidence="3" id="KW-1185">Reference proteome</keyword>
<dbReference type="Proteomes" id="UP001193035">
    <property type="component" value="Unassembled WGS sequence"/>
</dbReference>
<evidence type="ECO:0008006" key="4">
    <source>
        <dbReference type="Google" id="ProtNLM"/>
    </source>
</evidence>
<dbReference type="RefSeq" id="WP_138840837.1">
    <property type="nucleotide sequence ID" value="NZ_VCPD01000002.1"/>
</dbReference>
<feature type="chain" id="PRO_5046014064" description="Bacterial surface antigen (D15) domain-containing protein" evidence="1">
    <location>
        <begin position="24"/>
        <end position="373"/>
    </location>
</feature>
<proteinExistence type="predicted"/>
<dbReference type="EMBL" id="VCPD01000002">
    <property type="protein sequence ID" value="TMV08808.1"/>
    <property type="molecule type" value="Genomic_DNA"/>
</dbReference>
<protein>
    <recommendedName>
        <fullName evidence="4">Bacterial surface antigen (D15) domain-containing protein</fullName>
    </recommendedName>
</protein>
<feature type="signal peptide" evidence="1">
    <location>
        <begin position="1"/>
        <end position="23"/>
    </location>
</feature>
<name>A0ABY2X1Q3_9RHOB</name>
<reference evidence="2 3" key="1">
    <citation type="submission" date="2019-05" db="EMBL/GenBank/DDBJ databases">
        <title>Ruegeria sp. nov., isolated from tidal flat.</title>
        <authorList>
            <person name="Kim W."/>
        </authorList>
    </citation>
    <scope>NUCLEOTIDE SEQUENCE [LARGE SCALE GENOMIC DNA]</scope>
    <source>
        <strain evidence="2 3">CAU 1488</strain>
    </source>
</reference>
<evidence type="ECO:0000313" key="2">
    <source>
        <dbReference type="EMBL" id="TMV08808.1"/>
    </source>
</evidence>
<evidence type="ECO:0000313" key="3">
    <source>
        <dbReference type="Proteomes" id="UP001193035"/>
    </source>
</evidence>
<gene>
    <name evidence="2" type="ORF">FGK63_06720</name>
</gene>
<sequence>MLHRAVGIALSGVFSVSAGMASAQDAHGVLDKHVSTLDDYSKDETVGFRRGSIVVAPIPFSNPTIGSGLVLGAGYLFQLDEGSDPSVIGAGGLRSDNGSMAGAAAINLNLADNRWNVEAIYGKADVQYDLFTSVGVLPIRQDGVLGRLSLSYGVTPDLSFGATFRYLDTTITPAFVGLPPIPPPFDQFLNVKIGNVGVVSDWGTRDDTIYPADGHILHFEATRGYALNGLVQDYSKSYANYTFYLSPWNRGVVATRFSLCAASSETPFFDQCGLGTIDAFRGFSATQFLDFRSASLQVELRQRISKRIGVVAFGGAGQAGSDFSDLDTGGTHTAYGIGARYRVSQKFPLDFSVDFSRNDQQEDNLYIYVGQRF</sequence>
<accession>A0ABY2X1Q3</accession>
<comment type="caution">
    <text evidence="2">The sequence shown here is derived from an EMBL/GenBank/DDBJ whole genome shotgun (WGS) entry which is preliminary data.</text>
</comment>
<organism evidence="2 3">
    <name type="scientific">Ruegeria sediminis</name>
    <dbReference type="NCBI Taxonomy" id="2583820"/>
    <lineage>
        <taxon>Bacteria</taxon>
        <taxon>Pseudomonadati</taxon>
        <taxon>Pseudomonadota</taxon>
        <taxon>Alphaproteobacteria</taxon>
        <taxon>Rhodobacterales</taxon>
        <taxon>Roseobacteraceae</taxon>
        <taxon>Ruegeria</taxon>
    </lineage>
</organism>
<evidence type="ECO:0000256" key="1">
    <source>
        <dbReference type="SAM" id="SignalP"/>
    </source>
</evidence>